<dbReference type="InterPro" id="IPR011701">
    <property type="entry name" value="MFS"/>
</dbReference>
<evidence type="ECO:0000256" key="2">
    <source>
        <dbReference type="ARBA" id="ARBA00022448"/>
    </source>
</evidence>
<dbReference type="OrthoDB" id="28755at2759"/>
<dbReference type="Pfam" id="PF07690">
    <property type="entry name" value="MFS_1"/>
    <property type="match status" value="1"/>
</dbReference>
<keyword evidence="2" id="KW-0813">Transport</keyword>
<evidence type="ECO:0000313" key="9">
    <source>
        <dbReference type="Proteomes" id="UP000179807"/>
    </source>
</evidence>
<name>A0A1J4K8Q4_9EUKA</name>
<feature type="transmembrane region" description="Helical" evidence="6">
    <location>
        <begin position="116"/>
        <end position="134"/>
    </location>
</feature>
<organism evidence="8 9">
    <name type="scientific">Tritrichomonas foetus</name>
    <dbReference type="NCBI Taxonomy" id="1144522"/>
    <lineage>
        <taxon>Eukaryota</taxon>
        <taxon>Metamonada</taxon>
        <taxon>Parabasalia</taxon>
        <taxon>Tritrichomonadida</taxon>
        <taxon>Tritrichomonadidae</taxon>
        <taxon>Tritrichomonas</taxon>
    </lineage>
</organism>
<evidence type="ECO:0000313" key="8">
    <source>
        <dbReference type="EMBL" id="OHT07791.1"/>
    </source>
</evidence>
<feature type="transmembrane region" description="Helical" evidence="6">
    <location>
        <begin position="275"/>
        <end position="300"/>
    </location>
</feature>
<reference evidence="8" key="1">
    <citation type="submission" date="2016-10" db="EMBL/GenBank/DDBJ databases">
        <authorList>
            <person name="Benchimol M."/>
            <person name="Almeida L.G."/>
            <person name="Vasconcelos A.T."/>
            <person name="Perreira-Neves A."/>
            <person name="Rosa I.A."/>
            <person name="Tasca T."/>
            <person name="Bogo M.R."/>
            <person name="de Souza W."/>
        </authorList>
    </citation>
    <scope>NUCLEOTIDE SEQUENCE [LARGE SCALE GENOMIC DNA]</scope>
    <source>
        <strain evidence="8">K</strain>
    </source>
</reference>
<evidence type="ECO:0000256" key="4">
    <source>
        <dbReference type="ARBA" id="ARBA00022989"/>
    </source>
</evidence>
<dbReference type="InterPro" id="IPR020846">
    <property type="entry name" value="MFS_dom"/>
</dbReference>
<dbReference type="PANTHER" id="PTHR19432:SF26">
    <property type="entry name" value="MAJOR FACILITATOR SUPERFAMILY (MFS) PROFILE DOMAIN-CONTAINING PROTEIN"/>
    <property type="match status" value="1"/>
</dbReference>
<comment type="subcellular location">
    <subcellularLocation>
        <location evidence="1">Membrane</location>
        <topology evidence="1">Multi-pass membrane protein</topology>
    </subcellularLocation>
</comment>
<evidence type="ECO:0000256" key="1">
    <source>
        <dbReference type="ARBA" id="ARBA00004141"/>
    </source>
</evidence>
<feature type="domain" description="Major facilitator superfamily (MFS) profile" evidence="7">
    <location>
        <begin position="274"/>
        <end position="482"/>
    </location>
</feature>
<protein>
    <recommendedName>
        <fullName evidence="7">Major facilitator superfamily (MFS) profile domain-containing protein</fullName>
    </recommendedName>
</protein>
<dbReference type="VEuPathDB" id="TrichDB:TRFO_23905"/>
<keyword evidence="5 6" id="KW-0472">Membrane</keyword>
<feature type="transmembrane region" description="Helical" evidence="6">
    <location>
        <begin position="447"/>
        <end position="466"/>
    </location>
</feature>
<dbReference type="GO" id="GO:0008506">
    <property type="term" value="F:sucrose:proton symporter activity"/>
    <property type="evidence" value="ECO:0007669"/>
    <property type="project" value="TreeGrafter"/>
</dbReference>
<comment type="caution">
    <text evidence="8">The sequence shown here is derived from an EMBL/GenBank/DDBJ whole genome shotgun (WGS) entry which is preliminary data.</text>
</comment>
<feature type="transmembrane region" description="Helical" evidence="6">
    <location>
        <begin position="320"/>
        <end position="340"/>
    </location>
</feature>
<gene>
    <name evidence="8" type="ORF">TRFO_23905</name>
</gene>
<dbReference type="SUPFAM" id="SSF103473">
    <property type="entry name" value="MFS general substrate transporter"/>
    <property type="match status" value="1"/>
</dbReference>
<keyword evidence="4 6" id="KW-1133">Transmembrane helix</keyword>
<feature type="transmembrane region" description="Helical" evidence="6">
    <location>
        <begin position="84"/>
        <end position="104"/>
    </location>
</feature>
<dbReference type="GeneID" id="94838147"/>
<dbReference type="PROSITE" id="PS50850">
    <property type="entry name" value="MFS"/>
    <property type="match status" value="1"/>
</dbReference>
<feature type="transmembrane region" description="Helical" evidence="6">
    <location>
        <begin position="352"/>
        <end position="372"/>
    </location>
</feature>
<feature type="transmembrane region" description="Helical" evidence="6">
    <location>
        <begin position="378"/>
        <end position="399"/>
    </location>
</feature>
<evidence type="ECO:0000259" key="7">
    <source>
        <dbReference type="PROSITE" id="PS50850"/>
    </source>
</evidence>
<feature type="transmembrane region" description="Helical" evidence="6">
    <location>
        <begin position="411"/>
        <end position="435"/>
    </location>
</feature>
<accession>A0A1J4K8Q4</accession>
<sequence length="482" mass="53310">MRDVSLSGKESRNLGIKDLNFHEIVPSTEREKKLPLCKRSKIHPLWIFAICANQITMSFIWIPIGVLTNPYCKKLGISHVATTWILSIGSIVGFIVPPFVAAWSDVTTFRYGRRRIYLIIGEILVISGFMLTSFCRELSTWFHNDNYNNDTAITFFVIGQILASLGGNIANGPGRTMCSDVVPASQQILVSSICTLDNAIAGVISNSIGALKLYKYTNLNNETFVLVVSCVIGMIALIVSVIATPEERFIQEKVVVNNNPIILILQSFQMLNKKLLMVLLAFVMYAFGSLQIGVQGANYIGRYIFGGIPNAPDGLYDAGISHAQFLLLIQTFVQIIYSFANTKIVDRFGLKATWMFGMICISLANLIFLFITDKYLLVLAYAFNSIAVVIGNSLPYAYVTLVTPPEKLAGSVTLVILFGNIGYLAGQFCLTMGLGSIPWFSSNPGRLIGFSAIFCMISIIFGNIGYDIKEKTIENEFELDRF</sequence>
<keyword evidence="9" id="KW-1185">Reference proteome</keyword>
<evidence type="ECO:0000256" key="3">
    <source>
        <dbReference type="ARBA" id="ARBA00022692"/>
    </source>
</evidence>
<dbReference type="Gene3D" id="1.20.1250.20">
    <property type="entry name" value="MFS general substrate transporter like domains"/>
    <property type="match status" value="1"/>
</dbReference>
<dbReference type="PANTHER" id="PTHR19432">
    <property type="entry name" value="SUGAR TRANSPORTER"/>
    <property type="match status" value="1"/>
</dbReference>
<feature type="transmembrane region" description="Helical" evidence="6">
    <location>
        <begin position="45"/>
        <end position="64"/>
    </location>
</feature>
<dbReference type="Proteomes" id="UP000179807">
    <property type="component" value="Unassembled WGS sequence"/>
</dbReference>
<evidence type="ECO:0000256" key="6">
    <source>
        <dbReference type="SAM" id="Phobius"/>
    </source>
</evidence>
<proteinExistence type="predicted"/>
<dbReference type="InterPro" id="IPR036259">
    <property type="entry name" value="MFS_trans_sf"/>
</dbReference>
<dbReference type="RefSeq" id="XP_068360927.1">
    <property type="nucleotide sequence ID" value="XM_068503443.1"/>
</dbReference>
<dbReference type="GO" id="GO:0016020">
    <property type="term" value="C:membrane"/>
    <property type="evidence" value="ECO:0007669"/>
    <property type="project" value="UniProtKB-SubCell"/>
</dbReference>
<feature type="transmembrane region" description="Helical" evidence="6">
    <location>
        <begin position="223"/>
        <end position="243"/>
    </location>
</feature>
<dbReference type="AlphaFoldDB" id="A0A1J4K8Q4"/>
<keyword evidence="3 6" id="KW-0812">Transmembrane</keyword>
<dbReference type="EMBL" id="MLAK01000686">
    <property type="protein sequence ID" value="OHT07791.1"/>
    <property type="molecule type" value="Genomic_DNA"/>
</dbReference>
<evidence type="ECO:0000256" key="5">
    <source>
        <dbReference type="ARBA" id="ARBA00023136"/>
    </source>
</evidence>